<dbReference type="EMBL" id="JBBYAK010000001">
    <property type="protein sequence ID" value="MEL3956447.1"/>
    <property type="molecule type" value="Genomic_DNA"/>
</dbReference>
<evidence type="ECO:0000313" key="2">
    <source>
        <dbReference type="Proteomes" id="UP001459714"/>
    </source>
</evidence>
<evidence type="ECO:0000313" key="1">
    <source>
        <dbReference type="EMBL" id="MEL3956447.1"/>
    </source>
</evidence>
<organism evidence="1 2">
    <name type="scientific">Caldifermentibacillus hisashii</name>
    <dbReference type="NCBI Taxonomy" id="996558"/>
    <lineage>
        <taxon>Bacteria</taxon>
        <taxon>Bacillati</taxon>
        <taxon>Bacillota</taxon>
        <taxon>Bacilli</taxon>
        <taxon>Bacillales</taxon>
        <taxon>Bacillaceae</taxon>
        <taxon>Caldifermentibacillus</taxon>
    </lineage>
</organism>
<protein>
    <recommendedName>
        <fullName evidence="3">Terpene synthase</fullName>
    </recommendedName>
</protein>
<evidence type="ECO:0008006" key="3">
    <source>
        <dbReference type="Google" id="ProtNLM"/>
    </source>
</evidence>
<keyword evidence="2" id="KW-1185">Reference proteome</keyword>
<proteinExistence type="predicted"/>
<dbReference type="Proteomes" id="UP001459714">
    <property type="component" value="Unassembled WGS sequence"/>
</dbReference>
<gene>
    <name evidence="1" type="ORF">NST17_04380</name>
</gene>
<sequence>MSQGNQKNLVQFCLELGSVVNEILDGSDELLSALEELFDLYQPRSREEAKDFYDIRFKLPDSVGLLCGIQQIIIPDDDEFYDSVAPLSDTALDVAQRMVSASVIINDIITMYFEPHEYDMYIHLYLAMLEPISNNISYMRSKLEELYKETSKKWPDLIVSDYDTDQEEDLVLPGDVESFQIMRDILVKTFMEYTKEHESERISEFFMAIQDYLEAFANGVEPEQEFDFGYVYKTRDYPHEVRYVDFHFELGVLQVSSGGTVFTEYIGSDSYTDWIYSIGLNGRDEGNYDYQFMTVLELVRSGAKLTIAEPDEYF</sequence>
<comment type="caution">
    <text evidence="1">The sequence shown here is derived from an EMBL/GenBank/DDBJ whole genome shotgun (WGS) entry which is preliminary data.</text>
</comment>
<reference evidence="1 2" key="1">
    <citation type="submission" date="2024-03" db="EMBL/GenBank/DDBJ databases">
        <title>Bacilli Hybrid Assemblies.</title>
        <authorList>
            <person name="Kovac J."/>
        </authorList>
    </citation>
    <scope>NUCLEOTIDE SEQUENCE [LARGE SCALE GENOMIC DNA]</scope>
    <source>
        <strain evidence="1 2">FSL M8-0022</strain>
    </source>
</reference>
<accession>A0ABU9JW87</accession>
<dbReference type="RefSeq" id="WP_342019784.1">
    <property type="nucleotide sequence ID" value="NZ_JBBYAK010000001.1"/>
</dbReference>
<name>A0ABU9JW87_9BACI</name>